<reference evidence="2" key="2">
    <citation type="submission" date="2021-04" db="EMBL/GenBank/DDBJ databases">
        <title>Brevibacillus composti FJAT-54423, complete genome.</title>
        <authorList>
            <person name="Tang R."/>
        </authorList>
    </citation>
    <scope>NUCLEOTIDE SEQUENCE</scope>
    <source>
        <strain evidence="2">FJAT-54424</strain>
    </source>
</reference>
<accession>A0A7T5EHX7</accession>
<keyword evidence="4" id="KW-1185">Reference proteome</keyword>
<reference evidence="1 3" key="1">
    <citation type="submission" date="2020-12" db="EMBL/GenBank/DDBJ databases">
        <title>strain FJAT-54423T represents a novel species of the genus Brevibacillus.</title>
        <authorList>
            <person name="Tang R."/>
        </authorList>
    </citation>
    <scope>NUCLEOTIDE SEQUENCE [LARGE SCALE GENOMIC DNA]</scope>
    <source>
        <strain evidence="1 3">FJAT-54423</strain>
    </source>
</reference>
<name>A0A7T5EHX7_9BACL</name>
<sequence>MAEVIVFKGAVSFPITLDPSVWIFDDRKFDLSTYQGETGDGDGNAQKYLQGTGAQWDKELREGAALPSERKGLIQERKALEGDYAIRMEPFIENAAPLPEATHVRIHREEGEPILLPIQEARRAILQFSKDGKPIRTDGPAYFYLPEMFLAGEAPIKGIYAFEFVAEEK</sequence>
<organism evidence="1 3">
    <name type="scientific">Brevibacillus composti</name>
    <dbReference type="NCBI Taxonomy" id="2796470"/>
    <lineage>
        <taxon>Bacteria</taxon>
        <taxon>Bacillati</taxon>
        <taxon>Bacillota</taxon>
        <taxon>Bacilli</taxon>
        <taxon>Bacillales</taxon>
        <taxon>Paenibacillaceae</taxon>
        <taxon>Brevibacillus</taxon>
    </lineage>
</organism>
<dbReference type="EMBL" id="CP073708">
    <property type="protein sequence ID" value="QUO40030.1"/>
    <property type="molecule type" value="Genomic_DNA"/>
</dbReference>
<evidence type="ECO:0000313" key="1">
    <source>
        <dbReference type="EMBL" id="QQE72952.1"/>
    </source>
</evidence>
<evidence type="ECO:0000313" key="2">
    <source>
        <dbReference type="EMBL" id="QUO40030.1"/>
    </source>
</evidence>
<gene>
    <name evidence="1" type="ORF">JD108_13510</name>
    <name evidence="2" type="ORF">KDJ56_13455</name>
</gene>
<dbReference type="RefSeq" id="WP_198826584.1">
    <property type="nucleotide sequence ID" value="NZ_CP066308.1"/>
</dbReference>
<dbReference type="AlphaFoldDB" id="A0A7T5EHX7"/>
<protein>
    <recommendedName>
        <fullName evidence="5">Peptidyl-prolyl cis-trans isomerase</fullName>
    </recommendedName>
</protein>
<evidence type="ECO:0000313" key="4">
    <source>
        <dbReference type="Proteomes" id="UP000677234"/>
    </source>
</evidence>
<proteinExistence type="predicted"/>
<evidence type="ECO:0008006" key="5">
    <source>
        <dbReference type="Google" id="ProtNLM"/>
    </source>
</evidence>
<dbReference type="Proteomes" id="UP000677234">
    <property type="component" value="Chromosome"/>
</dbReference>
<evidence type="ECO:0000313" key="3">
    <source>
        <dbReference type="Proteomes" id="UP000595847"/>
    </source>
</evidence>
<dbReference type="EMBL" id="CP066308">
    <property type="protein sequence ID" value="QQE72952.1"/>
    <property type="molecule type" value="Genomic_DNA"/>
</dbReference>
<dbReference type="Proteomes" id="UP000595847">
    <property type="component" value="Chromosome"/>
</dbReference>
<dbReference type="KEGG" id="bcop:JD108_13510"/>